<accession>A0ACD3AV37</accession>
<evidence type="ECO:0000313" key="2">
    <source>
        <dbReference type="Proteomes" id="UP000308600"/>
    </source>
</evidence>
<evidence type="ECO:0000313" key="1">
    <source>
        <dbReference type="EMBL" id="TFK69139.1"/>
    </source>
</evidence>
<name>A0ACD3AV37_9AGAR</name>
<reference evidence="1 2" key="1">
    <citation type="journal article" date="2019" name="Nat. Ecol. Evol.">
        <title>Megaphylogeny resolves global patterns of mushroom evolution.</title>
        <authorList>
            <person name="Varga T."/>
            <person name="Krizsan K."/>
            <person name="Foldi C."/>
            <person name="Dima B."/>
            <person name="Sanchez-Garcia M."/>
            <person name="Sanchez-Ramirez S."/>
            <person name="Szollosi G.J."/>
            <person name="Szarkandi J.G."/>
            <person name="Papp V."/>
            <person name="Albert L."/>
            <person name="Andreopoulos W."/>
            <person name="Angelini C."/>
            <person name="Antonin V."/>
            <person name="Barry K.W."/>
            <person name="Bougher N.L."/>
            <person name="Buchanan P."/>
            <person name="Buyck B."/>
            <person name="Bense V."/>
            <person name="Catcheside P."/>
            <person name="Chovatia M."/>
            <person name="Cooper J."/>
            <person name="Damon W."/>
            <person name="Desjardin D."/>
            <person name="Finy P."/>
            <person name="Geml J."/>
            <person name="Haridas S."/>
            <person name="Hughes K."/>
            <person name="Justo A."/>
            <person name="Karasinski D."/>
            <person name="Kautmanova I."/>
            <person name="Kiss B."/>
            <person name="Kocsube S."/>
            <person name="Kotiranta H."/>
            <person name="LaButti K.M."/>
            <person name="Lechner B.E."/>
            <person name="Liimatainen K."/>
            <person name="Lipzen A."/>
            <person name="Lukacs Z."/>
            <person name="Mihaltcheva S."/>
            <person name="Morgado L.N."/>
            <person name="Niskanen T."/>
            <person name="Noordeloos M.E."/>
            <person name="Ohm R.A."/>
            <person name="Ortiz-Santana B."/>
            <person name="Ovrebo C."/>
            <person name="Racz N."/>
            <person name="Riley R."/>
            <person name="Savchenko A."/>
            <person name="Shiryaev A."/>
            <person name="Soop K."/>
            <person name="Spirin V."/>
            <person name="Szebenyi C."/>
            <person name="Tomsovsky M."/>
            <person name="Tulloss R.E."/>
            <person name="Uehling J."/>
            <person name="Grigoriev I.V."/>
            <person name="Vagvolgyi C."/>
            <person name="Papp T."/>
            <person name="Martin F.M."/>
            <person name="Miettinen O."/>
            <person name="Hibbett D.S."/>
            <person name="Nagy L.G."/>
        </authorList>
    </citation>
    <scope>NUCLEOTIDE SEQUENCE [LARGE SCALE GENOMIC DNA]</scope>
    <source>
        <strain evidence="1 2">NL-1719</strain>
    </source>
</reference>
<proteinExistence type="predicted"/>
<organism evidence="1 2">
    <name type="scientific">Pluteus cervinus</name>
    <dbReference type="NCBI Taxonomy" id="181527"/>
    <lineage>
        <taxon>Eukaryota</taxon>
        <taxon>Fungi</taxon>
        <taxon>Dikarya</taxon>
        <taxon>Basidiomycota</taxon>
        <taxon>Agaricomycotina</taxon>
        <taxon>Agaricomycetes</taxon>
        <taxon>Agaricomycetidae</taxon>
        <taxon>Agaricales</taxon>
        <taxon>Pluteineae</taxon>
        <taxon>Pluteaceae</taxon>
        <taxon>Pluteus</taxon>
    </lineage>
</organism>
<protein>
    <submittedName>
        <fullName evidence="1">Uncharacterized protein</fullName>
    </submittedName>
</protein>
<gene>
    <name evidence="1" type="ORF">BDN72DRAFT_897528</name>
</gene>
<dbReference type="Proteomes" id="UP000308600">
    <property type="component" value="Unassembled WGS sequence"/>
</dbReference>
<sequence>MTSGKSKGVYYVPSQSDGENPAISDTEDDHFPGTSPSRVPATTTTPSSPVAHLEINLNLMTVANPGTPNRRRGLSTASPSQPRRQAAAAPARPTYRAAAAPARPTHQDLIAARPPRAKPLHLRWYAIARGRSTGIIQNWVFAEPFVKKRLANGSWGNLHPNSSVVAFDEMVDAMEYMVAASAAGEVYSIDIEDDE</sequence>
<dbReference type="EMBL" id="ML208336">
    <property type="protein sequence ID" value="TFK69139.1"/>
    <property type="molecule type" value="Genomic_DNA"/>
</dbReference>
<keyword evidence="2" id="KW-1185">Reference proteome</keyword>